<name>A0A9D4LSP1_DREPO</name>
<dbReference type="EMBL" id="JAIWYP010000002">
    <property type="protein sequence ID" value="KAH3862151.1"/>
    <property type="molecule type" value="Genomic_DNA"/>
</dbReference>
<dbReference type="AlphaFoldDB" id="A0A9D4LSP1"/>
<protein>
    <submittedName>
        <fullName evidence="1">Uncharacterized protein</fullName>
    </submittedName>
</protein>
<evidence type="ECO:0000313" key="2">
    <source>
        <dbReference type="Proteomes" id="UP000828390"/>
    </source>
</evidence>
<reference evidence="1" key="2">
    <citation type="submission" date="2020-11" db="EMBL/GenBank/DDBJ databases">
        <authorList>
            <person name="McCartney M.A."/>
            <person name="Auch B."/>
            <person name="Kono T."/>
            <person name="Mallez S."/>
            <person name="Becker A."/>
            <person name="Gohl D.M."/>
            <person name="Silverstein K.A.T."/>
            <person name="Koren S."/>
            <person name="Bechman K.B."/>
            <person name="Herman A."/>
            <person name="Abrahante J.E."/>
            <person name="Garbe J."/>
        </authorList>
    </citation>
    <scope>NUCLEOTIDE SEQUENCE</scope>
    <source>
        <strain evidence="1">Duluth1</strain>
        <tissue evidence="1">Whole animal</tissue>
    </source>
</reference>
<evidence type="ECO:0000313" key="1">
    <source>
        <dbReference type="EMBL" id="KAH3862151.1"/>
    </source>
</evidence>
<reference evidence="1" key="1">
    <citation type="journal article" date="2019" name="bioRxiv">
        <title>The Genome of the Zebra Mussel, Dreissena polymorpha: A Resource for Invasive Species Research.</title>
        <authorList>
            <person name="McCartney M.A."/>
            <person name="Auch B."/>
            <person name="Kono T."/>
            <person name="Mallez S."/>
            <person name="Zhang Y."/>
            <person name="Obille A."/>
            <person name="Becker A."/>
            <person name="Abrahante J.E."/>
            <person name="Garbe J."/>
            <person name="Badalamenti J.P."/>
            <person name="Herman A."/>
            <person name="Mangelson H."/>
            <person name="Liachko I."/>
            <person name="Sullivan S."/>
            <person name="Sone E.D."/>
            <person name="Koren S."/>
            <person name="Silverstein K.A.T."/>
            <person name="Beckman K.B."/>
            <person name="Gohl D.M."/>
        </authorList>
    </citation>
    <scope>NUCLEOTIDE SEQUENCE</scope>
    <source>
        <strain evidence="1">Duluth1</strain>
        <tissue evidence="1">Whole animal</tissue>
    </source>
</reference>
<keyword evidence="2" id="KW-1185">Reference proteome</keyword>
<accession>A0A9D4LSP1</accession>
<gene>
    <name evidence="1" type="ORF">DPMN_025116</name>
</gene>
<dbReference type="Proteomes" id="UP000828390">
    <property type="component" value="Unassembled WGS sequence"/>
</dbReference>
<sequence length="78" mass="8363">MVSGSNPKTMDQSLIKRVLRNSKPGSDSYVASAQTGDGTLNQVANKASSQTGAQSRDPKLTWIVLKPALEPEHTIVRV</sequence>
<proteinExistence type="predicted"/>
<organism evidence="1 2">
    <name type="scientific">Dreissena polymorpha</name>
    <name type="common">Zebra mussel</name>
    <name type="synonym">Mytilus polymorpha</name>
    <dbReference type="NCBI Taxonomy" id="45954"/>
    <lineage>
        <taxon>Eukaryota</taxon>
        <taxon>Metazoa</taxon>
        <taxon>Spiralia</taxon>
        <taxon>Lophotrochozoa</taxon>
        <taxon>Mollusca</taxon>
        <taxon>Bivalvia</taxon>
        <taxon>Autobranchia</taxon>
        <taxon>Heteroconchia</taxon>
        <taxon>Euheterodonta</taxon>
        <taxon>Imparidentia</taxon>
        <taxon>Neoheterodontei</taxon>
        <taxon>Myida</taxon>
        <taxon>Dreissenoidea</taxon>
        <taxon>Dreissenidae</taxon>
        <taxon>Dreissena</taxon>
    </lineage>
</organism>
<comment type="caution">
    <text evidence="1">The sequence shown here is derived from an EMBL/GenBank/DDBJ whole genome shotgun (WGS) entry which is preliminary data.</text>
</comment>